<evidence type="ECO:0000256" key="1">
    <source>
        <dbReference type="ARBA" id="ARBA00001947"/>
    </source>
</evidence>
<dbReference type="PANTHER" id="PTHR11705:SF143">
    <property type="entry name" value="SLL0236 PROTEIN"/>
    <property type="match status" value="1"/>
</dbReference>
<keyword evidence="5" id="KW-0862">Zinc</keyword>
<proteinExistence type="inferred from homology"/>
<dbReference type="Pfam" id="PF00246">
    <property type="entry name" value="Peptidase_M14"/>
    <property type="match status" value="1"/>
</dbReference>
<evidence type="ECO:0000259" key="8">
    <source>
        <dbReference type="Pfam" id="PF00246"/>
    </source>
</evidence>
<dbReference type="GO" id="GO:0005615">
    <property type="term" value="C:extracellular space"/>
    <property type="evidence" value="ECO:0007669"/>
    <property type="project" value="TreeGrafter"/>
</dbReference>
<dbReference type="GO" id="GO:0008270">
    <property type="term" value="F:zinc ion binding"/>
    <property type="evidence" value="ECO:0007669"/>
    <property type="project" value="InterPro"/>
</dbReference>
<evidence type="ECO:0000313" key="10">
    <source>
        <dbReference type="Proteomes" id="UP000749646"/>
    </source>
</evidence>
<evidence type="ECO:0000256" key="4">
    <source>
        <dbReference type="ARBA" id="ARBA00022801"/>
    </source>
</evidence>
<dbReference type="SUPFAM" id="SSF53187">
    <property type="entry name" value="Zn-dependent exopeptidases"/>
    <property type="match status" value="1"/>
</dbReference>
<dbReference type="GO" id="GO:0004181">
    <property type="term" value="F:metallocarboxypeptidase activity"/>
    <property type="evidence" value="ECO:0007669"/>
    <property type="project" value="InterPro"/>
</dbReference>
<name>A0A9P6IWY7_9FUNG</name>
<feature type="region of interest" description="Disordered" evidence="7">
    <location>
        <begin position="96"/>
        <end position="138"/>
    </location>
</feature>
<keyword evidence="4" id="KW-0378">Hydrolase</keyword>
<feature type="compositionally biased region" description="Acidic residues" evidence="7">
    <location>
        <begin position="120"/>
        <end position="138"/>
    </location>
</feature>
<dbReference type="GO" id="GO:0006508">
    <property type="term" value="P:proteolysis"/>
    <property type="evidence" value="ECO:0007669"/>
    <property type="project" value="UniProtKB-KW"/>
</dbReference>
<feature type="domain" description="Peptidase M14" evidence="8">
    <location>
        <begin position="59"/>
        <end position="101"/>
    </location>
</feature>
<organism evidence="9 10">
    <name type="scientific">Modicella reniformis</name>
    <dbReference type="NCBI Taxonomy" id="1440133"/>
    <lineage>
        <taxon>Eukaryota</taxon>
        <taxon>Fungi</taxon>
        <taxon>Fungi incertae sedis</taxon>
        <taxon>Mucoromycota</taxon>
        <taxon>Mortierellomycotina</taxon>
        <taxon>Mortierellomycetes</taxon>
        <taxon>Mortierellales</taxon>
        <taxon>Mortierellaceae</taxon>
        <taxon>Modicella</taxon>
    </lineage>
</organism>
<dbReference type="EMBL" id="JAAAHW010007558">
    <property type="protein sequence ID" value="KAF9947524.1"/>
    <property type="molecule type" value="Genomic_DNA"/>
</dbReference>
<dbReference type="OrthoDB" id="3626597at2759"/>
<evidence type="ECO:0000256" key="3">
    <source>
        <dbReference type="ARBA" id="ARBA00022670"/>
    </source>
</evidence>
<feature type="compositionally biased region" description="Basic residues" evidence="7">
    <location>
        <begin position="96"/>
        <end position="107"/>
    </location>
</feature>
<dbReference type="PANTHER" id="PTHR11705">
    <property type="entry name" value="PROTEASE FAMILY M14 CARBOXYPEPTIDASE A,B"/>
    <property type="match status" value="1"/>
</dbReference>
<dbReference type="AlphaFoldDB" id="A0A9P6IWY7"/>
<dbReference type="Gene3D" id="3.40.630.10">
    <property type="entry name" value="Zn peptidases"/>
    <property type="match status" value="1"/>
</dbReference>
<keyword evidence="10" id="KW-1185">Reference proteome</keyword>
<feature type="non-terminal residue" evidence="9">
    <location>
        <position position="138"/>
    </location>
</feature>
<gene>
    <name evidence="9" type="ORF">BGZ65_008742</name>
</gene>
<keyword evidence="3" id="KW-0645">Protease</keyword>
<keyword evidence="6" id="KW-0482">Metalloprotease</keyword>
<evidence type="ECO:0000313" key="9">
    <source>
        <dbReference type="EMBL" id="KAF9947524.1"/>
    </source>
</evidence>
<evidence type="ECO:0000256" key="5">
    <source>
        <dbReference type="ARBA" id="ARBA00022833"/>
    </source>
</evidence>
<evidence type="ECO:0000256" key="7">
    <source>
        <dbReference type="SAM" id="MobiDB-lite"/>
    </source>
</evidence>
<accession>A0A9P6IWY7</accession>
<comment type="similarity">
    <text evidence="2">Belongs to the peptidase M14 family.</text>
</comment>
<dbReference type="Proteomes" id="UP000749646">
    <property type="component" value="Unassembled WGS sequence"/>
</dbReference>
<comment type="caution">
    <text evidence="9">The sequence shown here is derived from an EMBL/GenBank/DDBJ whole genome shotgun (WGS) entry which is preliminary data.</text>
</comment>
<sequence>MDTFKAMTHNIPHTVMIPNLQDLIPQQAPASLLHTRQNNWNFTTDNSFWDDYRDFAALNNFTETMVKQFPKLVKRVSIGKTHEGREIFGLSIHGFKPKKRKGHKGKKDRSFDDAAVTDNVDSDDDQADDYDDGDDGDD</sequence>
<evidence type="ECO:0000256" key="6">
    <source>
        <dbReference type="ARBA" id="ARBA00023049"/>
    </source>
</evidence>
<comment type="cofactor">
    <cofactor evidence="1">
        <name>Zn(2+)</name>
        <dbReference type="ChEBI" id="CHEBI:29105"/>
    </cofactor>
</comment>
<reference evidence="9" key="1">
    <citation type="journal article" date="2020" name="Fungal Divers.">
        <title>Resolving the Mortierellaceae phylogeny through synthesis of multi-gene phylogenetics and phylogenomics.</title>
        <authorList>
            <person name="Vandepol N."/>
            <person name="Liber J."/>
            <person name="Desiro A."/>
            <person name="Na H."/>
            <person name="Kennedy M."/>
            <person name="Barry K."/>
            <person name="Grigoriev I.V."/>
            <person name="Miller A.N."/>
            <person name="O'Donnell K."/>
            <person name="Stajich J.E."/>
            <person name="Bonito G."/>
        </authorList>
    </citation>
    <scope>NUCLEOTIDE SEQUENCE</scope>
    <source>
        <strain evidence="9">MES-2147</strain>
    </source>
</reference>
<dbReference type="InterPro" id="IPR000834">
    <property type="entry name" value="Peptidase_M14"/>
</dbReference>
<evidence type="ECO:0000256" key="2">
    <source>
        <dbReference type="ARBA" id="ARBA00005988"/>
    </source>
</evidence>
<protein>
    <recommendedName>
        <fullName evidence="8">Peptidase M14 domain-containing protein</fullName>
    </recommendedName>
</protein>